<sequence>MPRRRTVVAAAAAVATAVTVPGAAAAGTASSREAAISPEETTGVVTRVGGGLIRGERTGGLSVFRGVPYAAPPVGALRYRSPRPVTPWNGVRDATAFAPVSYQSYLPGSSEDSLYANVWTPDTGGSRPVVVYIHGGGWFLGAGSEPDFDGARPASHGDMVVVTFNYRLGALGWGLHEDLLDERTGGYSNWGLQDQVALLHWVRRNAAAFGGDPENITLVGTSAGGSSTWQLGLLPELRGTVRRIVPISVKHVWEPASSMSREDSHRVFELVARKLGTTVRGLRAVPADRLKETWEKIFSGSPTDREVTTWREYQGPVVDDRWMLGHDFELPTPDLPTLAIYGRTEGTFFTTGPGYPFPGPHPTDDESLRTAVRAVLHKGAVHVADTEVDAAVSAYRRAAAIDGLPQDPVSIWGAIWGDSLFRYQITRLAERQARERPGVPSYLMEFAHPVAPPLTGTPHEATSKFLFGTYGSAVNAPHYGDGPLERLVSDTFIDLIASFARGRAPSSPNAPAVPRFSPDRPSTLILGGERVARIGERSALRQLAYWDTAGWVPVPKPVAAPARHSAEAPAPTASRP</sequence>
<dbReference type="PROSITE" id="PS51318">
    <property type="entry name" value="TAT"/>
    <property type="match status" value="1"/>
</dbReference>
<feature type="domain" description="Carboxylesterase type B" evidence="4">
    <location>
        <begin position="47"/>
        <end position="525"/>
    </location>
</feature>
<dbReference type="PANTHER" id="PTHR11559">
    <property type="entry name" value="CARBOXYLESTERASE"/>
    <property type="match status" value="1"/>
</dbReference>
<keyword evidence="3" id="KW-0732">Signal</keyword>
<dbReference type="SUPFAM" id="SSF53474">
    <property type="entry name" value="alpha/beta-Hydrolases"/>
    <property type="match status" value="1"/>
</dbReference>
<evidence type="ECO:0000259" key="4">
    <source>
        <dbReference type="Pfam" id="PF00135"/>
    </source>
</evidence>
<evidence type="ECO:0000313" key="6">
    <source>
        <dbReference type="Proteomes" id="UP001603013"/>
    </source>
</evidence>
<organism evidence="5 6">
    <name type="scientific">Streptomyces lateritius</name>
    <dbReference type="NCBI Taxonomy" id="67313"/>
    <lineage>
        <taxon>Bacteria</taxon>
        <taxon>Bacillati</taxon>
        <taxon>Actinomycetota</taxon>
        <taxon>Actinomycetes</taxon>
        <taxon>Kitasatosporales</taxon>
        <taxon>Streptomycetaceae</taxon>
        <taxon>Streptomyces</taxon>
    </lineage>
</organism>
<proteinExistence type="inferred from homology"/>
<dbReference type="Gene3D" id="3.40.50.1820">
    <property type="entry name" value="alpha/beta hydrolase"/>
    <property type="match status" value="1"/>
</dbReference>
<keyword evidence="6" id="KW-1185">Reference proteome</keyword>
<dbReference type="Proteomes" id="UP001603013">
    <property type="component" value="Unassembled WGS sequence"/>
</dbReference>
<evidence type="ECO:0000256" key="2">
    <source>
        <dbReference type="ARBA" id="ARBA00022801"/>
    </source>
</evidence>
<dbReference type="EC" id="3.1.1.-" evidence="3"/>
<accession>A0ABW6YE15</accession>
<evidence type="ECO:0000256" key="3">
    <source>
        <dbReference type="RuleBase" id="RU361235"/>
    </source>
</evidence>
<comment type="caution">
    <text evidence="5">The sequence shown here is derived from an EMBL/GenBank/DDBJ whole genome shotgun (WGS) entry which is preliminary data.</text>
</comment>
<protein>
    <recommendedName>
        <fullName evidence="3">Carboxylic ester hydrolase</fullName>
        <ecNumber evidence="3">3.1.1.-</ecNumber>
    </recommendedName>
</protein>
<evidence type="ECO:0000256" key="1">
    <source>
        <dbReference type="ARBA" id="ARBA00005964"/>
    </source>
</evidence>
<feature type="chain" id="PRO_5044965324" description="Carboxylic ester hydrolase" evidence="3">
    <location>
        <begin position="26"/>
        <end position="576"/>
    </location>
</feature>
<dbReference type="PROSITE" id="PS00122">
    <property type="entry name" value="CARBOXYLESTERASE_B_1"/>
    <property type="match status" value="1"/>
</dbReference>
<keyword evidence="2 3" id="KW-0378">Hydrolase</keyword>
<feature type="signal peptide" evidence="3">
    <location>
        <begin position="1"/>
        <end position="25"/>
    </location>
</feature>
<gene>
    <name evidence="5" type="ORF">ACF05T_18360</name>
</gene>
<evidence type="ECO:0000313" key="5">
    <source>
        <dbReference type="EMBL" id="MFF8278052.1"/>
    </source>
</evidence>
<reference evidence="5 6" key="1">
    <citation type="submission" date="2024-10" db="EMBL/GenBank/DDBJ databases">
        <title>The Natural Products Discovery Center: Release of the First 8490 Sequenced Strains for Exploring Actinobacteria Biosynthetic Diversity.</title>
        <authorList>
            <person name="Kalkreuter E."/>
            <person name="Kautsar S.A."/>
            <person name="Yang D."/>
            <person name="Bader C.D."/>
            <person name="Teijaro C.N."/>
            <person name="Fluegel L."/>
            <person name="Davis C.M."/>
            <person name="Simpson J.R."/>
            <person name="Lauterbach L."/>
            <person name="Steele A.D."/>
            <person name="Gui C."/>
            <person name="Meng S."/>
            <person name="Li G."/>
            <person name="Viehrig K."/>
            <person name="Ye F."/>
            <person name="Su P."/>
            <person name="Kiefer A.F."/>
            <person name="Nichols A."/>
            <person name="Cepeda A.J."/>
            <person name="Yan W."/>
            <person name="Fan B."/>
            <person name="Jiang Y."/>
            <person name="Adhikari A."/>
            <person name="Zheng C.-J."/>
            <person name="Schuster L."/>
            <person name="Cowan T.M."/>
            <person name="Smanski M.J."/>
            <person name="Chevrette M.G."/>
            <person name="De Carvalho L.P.S."/>
            <person name="Shen B."/>
        </authorList>
    </citation>
    <scope>NUCLEOTIDE SEQUENCE [LARGE SCALE GENOMIC DNA]</scope>
    <source>
        <strain evidence="5 6">NPDC015755</strain>
    </source>
</reference>
<dbReference type="EMBL" id="JBIBSM010000009">
    <property type="protein sequence ID" value="MFF8278052.1"/>
    <property type="molecule type" value="Genomic_DNA"/>
</dbReference>
<dbReference type="InterPro" id="IPR002018">
    <property type="entry name" value="CarbesteraseB"/>
</dbReference>
<dbReference type="RefSeq" id="WP_391935250.1">
    <property type="nucleotide sequence ID" value="NZ_JBIBSM010000009.1"/>
</dbReference>
<dbReference type="Pfam" id="PF00135">
    <property type="entry name" value="COesterase"/>
    <property type="match status" value="1"/>
</dbReference>
<name>A0ABW6YE15_9ACTN</name>
<dbReference type="InterPro" id="IPR029058">
    <property type="entry name" value="AB_hydrolase_fold"/>
</dbReference>
<dbReference type="InterPro" id="IPR050309">
    <property type="entry name" value="Type-B_Carboxylest/Lipase"/>
</dbReference>
<comment type="similarity">
    <text evidence="1 3">Belongs to the type-B carboxylesterase/lipase family.</text>
</comment>
<dbReference type="InterPro" id="IPR006311">
    <property type="entry name" value="TAT_signal"/>
</dbReference>
<dbReference type="InterPro" id="IPR019826">
    <property type="entry name" value="Carboxylesterase_B_AS"/>
</dbReference>